<reference evidence="10" key="1">
    <citation type="submission" date="2023-09" db="EMBL/GenBank/DDBJ databases">
        <authorList>
            <person name="Li S."/>
            <person name="Li X."/>
            <person name="Zhang C."/>
            <person name="Zhao Z."/>
        </authorList>
    </citation>
    <scope>NUCLEOTIDE SEQUENCE [LARGE SCALE GENOMIC DNA]</scope>
    <source>
        <strain evidence="10">SQ149</strain>
    </source>
</reference>
<feature type="binding site" evidence="7">
    <location>
        <position position="59"/>
    </location>
    <ligand>
        <name>Zn(2+)</name>
        <dbReference type="ChEBI" id="CHEBI:29105"/>
        <label>2</label>
    </ligand>
</feature>
<comment type="pathway">
    <text evidence="2 7">Secondary metabolite metabolism; methylglyoxal degradation; (R)-lactate from methylglyoxal: step 2/2.</text>
</comment>
<dbReference type="InterPro" id="IPR001279">
    <property type="entry name" value="Metallo-B-lactamas"/>
</dbReference>
<feature type="domain" description="Metallo-beta-lactamase" evidence="8">
    <location>
        <begin position="23"/>
        <end position="173"/>
    </location>
</feature>
<dbReference type="Proteomes" id="UP001258994">
    <property type="component" value="Chromosome"/>
</dbReference>
<evidence type="ECO:0000256" key="1">
    <source>
        <dbReference type="ARBA" id="ARBA00001623"/>
    </source>
</evidence>
<dbReference type="SUPFAM" id="SSF56281">
    <property type="entry name" value="Metallo-hydrolase/oxidoreductase"/>
    <property type="match status" value="1"/>
</dbReference>
<dbReference type="Pfam" id="PF16123">
    <property type="entry name" value="HAGH_C"/>
    <property type="match status" value="1"/>
</dbReference>
<name>A0ABY9U515_9GAMM</name>
<dbReference type="Pfam" id="PF00753">
    <property type="entry name" value="Lactamase_B"/>
    <property type="match status" value="1"/>
</dbReference>
<dbReference type="InterPro" id="IPR050110">
    <property type="entry name" value="Glyoxalase_II_hydrolase"/>
</dbReference>
<dbReference type="PANTHER" id="PTHR43705">
    <property type="entry name" value="HYDROXYACYLGLUTATHIONE HYDROLASE"/>
    <property type="match status" value="1"/>
</dbReference>
<evidence type="ECO:0000313" key="10">
    <source>
        <dbReference type="Proteomes" id="UP001258994"/>
    </source>
</evidence>
<keyword evidence="4 7" id="KW-0479">Metal-binding</keyword>
<dbReference type="RefSeq" id="WP_348393182.1">
    <property type="nucleotide sequence ID" value="NZ_CP134145.1"/>
</dbReference>
<dbReference type="NCBIfam" id="TIGR03413">
    <property type="entry name" value="GSH_gloB"/>
    <property type="match status" value="1"/>
</dbReference>
<accession>A0ABY9U515</accession>
<feature type="binding site" evidence="7">
    <location>
        <position position="173"/>
    </location>
    <ligand>
        <name>Zn(2+)</name>
        <dbReference type="ChEBI" id="CHEBI:29105"/>
        <label>2</label>
    </ligand>
</feature>
<keyword evidence="10" id="KW-1185">Reference proteome</keyword>
<protein>
    <recommendedName>
        <fullName evidence="7">Hydroxyacylglutathione hydrolase</fullName>
        <ecNumber evidence="7">3.1.2.6</ecNumber>
    </recommendedName>
    <alternativeName>
        <fullName evidence="7">Glyoxalase II</fullName>
        <shortName evidence="7">Glx II</shortName>
    </alternativeName>
</protein>
<evidence type="ECO:0000256" key="2">
    <source>
        <dbReference type="ARBA" id="ARBA00004963"/>
    </source>
</evidence>
<dbReference type="HAMAP" id="MF_01374">
    <property type="entry name" value="Glyoxalase_2"/>
    <property type="match status" value="1"/>
</dbReference>
<sequence length="261" mass="28920">MTQVTAINAFSDNYIWCITNHASTNCSLVDPGDASVCIEFIKENNLTLSSILVTHHHPDHVGGLPDLIEFAKQQGWPLTIYGPASENIRYLDVQLVEGDRVSLFDNSLTFSIIDLPGHTSGHIAYYGEDMLFCGDTLFSGGCGRLFEGTATQMHNSLSKLAALPDATKTYCAHEYTLANLNFARTIEPNNGQLESYLNKVVTLRGQNTSTIPTTIGLEKQINPFLRSQEQEVINMAQQKSEQKLQSDVDVFAIIRTLKDNF</sequence>
<dbReference type="CDD" id="cd07723">
    <property type="entry name" value="hydroxyacylglutathione_hydrolase_MBL-fold"/>
    <property type="match status" value="1"/>
</dbReference>
<dbReference type="PANTHER" id="PTHR43705:SF1">
    <property type="entry name" value="HYDROXYACYLGLUTATHIONE HYDROLASE GLOB"/>
    <property type="match status" value="1"/>
</dbReference>
<dbReference type="InterPro" id="IPR032282">
    <property type="entry name" value="HAGH_C"/>
</dbReference>
<feature type="binding site" evidence="7">
    <location>
        <position position="57"/>
    </location>
    <ligand>
        <name>Zn(2+)</name>
        <dbReference type="ChEBI" id="CHEBI:29105"/>
        <label>1</label>
    </ligand>
</feature>
<comment type="catalytic activity">
    <reaction evidence="1 7">
        <text>an S-(2-hydroxyacyl)glutathione + H2O = a 2-hydroxy carboxylate + glutathione + H(+)</text>
        <dbReference type="Rhea" id="RHEA:21864"/>
        <dbReference type="ChEBI" id="CHEBI:15377"/>
        <dbReference type="ChEBI" id="CHEBI:15378"/>
        <dbReference type="ChEBI" id="CHEBI:57925"/>
        <dbReference type="ChEBI" id="CHEBI:58896"/>
        <dbReference type="ChEBI" id="CHEBI:71261"/>
        <dbReference type="EC" id="3.1.2.6"/>
    </reaction>
</comment>
<organism evidence="9 10">
    <name type="scientific">Thalassotalea psychrophila</name>
    <dbReference type="NCBI Taxonomy" id="3065647"/>
    <lineage>
        <taxon>Bacteria</taxon>
        <taxon>Pseudomonadati</taxon>
        <taxon>Pseudomonadota</taxon>
        <taxon>Gammaproteobacteria</taxon>
        <taxon>Alteromonadales</taxon>
        <taxon>Colwelliaceae</taxon>
        <taxon>Thalassotalea</taxon>
    </lineage>
</organism>
<dbReference type="Gene3D" id="3.60.15.10">
    <property type="entry name" value="Ribonuclease Z/Hydroxyacylglutathione hydrolase-like"/>
    <property type="match status" value="1"/>
</dbReference>
<comment type="cofactor">
    <cofactor evidence="7">
        <name>Zn(2+)</name>
        <dbReference type="ChEBI" id="CHEBI:29105"/>
    </cofactor>
    <text evidence="7">Binds 2 Zn(2+) ions per subunit.</text>
</comment>
<comment type="subunit">
    <text evidence="7">Monomer.</text>
</comment>
<dbReference type="InterPro" id="IPR036866">
    <property type="entry name" value="RibonucZ/Hydroxyglut_hydro"/>
</dbReference>
<evidence type="ECO:0000256" key="3">
    <source>
        <dbReference type="ARBA" id="ARBA00006759"/>
    </source>
</evidence>
<comment type="function">
    <text evidence="7">Thiolesterase that catalyzes the hydrolysis of S-D-lactoyl-glutathione to form glutathione and D-lactic acid.</text>
</comment>
<dbReference type="InterPro" id="IPR035680">
    <property type="entry name" value="Clx_II_MBL"/>
</dbReference>
<gene>
    <name evidence="7 9" type="primary">gloB</name>
    <name evidence="9" type="ORF">RGQ13_08790</name>
</gene>
<dbReference type="EC" id="3.1.2.6" evidence="7"/>
<evidence type="ECO:0000256" key="4">
    <source>
        <dbReference type="ARBA" id="ARBA00022723"/>
    </source>
</evidence>
<feature type="binding site" evidence="7">
    <location>
        <position position="60"/>
    </location>
    <ligand>
        <name>Zn(2+)</name>
        <dbReference type="ChEBI" id="CHEBI:29105"/>
        <label>2</label>
    </ligand>
</feature>
<feature type="binding site" evidence="7">
    <location>
        <position position="135"/>
    </location>
    <ligand>
        <name>Zn(2+)</name>
        <dbReference type="ChEBI" id="CHEBI:29105"/>
        <label>1</label>
    </ligand>
</feature>
<evidence type="ECO:0000256" key="6">
    <source>
        <dbReference type="ARBA" id="ARBA00022833"/>
    </source>
</evidence>
<proteinExistence type="inferred from homology"/>
<dbReference type="SMART" id="SM00849">
    <property type="entry name" value="Lactamase_B"/>
    <property type="match status" value="1"/>
</dbReference>
<keyword evidence="6 7" id="KW-0862">Zinc</keyword>
<dbReference type="PIRSF" id="PIRSF005457">
    <property type="entry name" value="Glx"/>
    <property type="match status" value="1"/>
</dbReference>
<feature type="binding site" evidence="7">
    <location>
        <position position="135"/>
    </location>
    <ligand>
        <name>Zn(2+)</name>
        <dbReference type="ChEBI" id="CHEBI:29105"/>
        <label>2</label>
    </ligand>
</feature>
<evidence type="ECO:0000256" key="7">
    <source>
        <dbReference type="HAMAP-Rule" id="MF_01374"/>
    </source>
</evidence>
<feature type="binding site" evidence="7">
    <location>
        <position position="55"/>
    </location>
    <ligand>
        <name>Zn(2+)</name>
        <dbReference type="ChEBI" id="CHEBI:29105"/>
        <label>1</label>
    </ligand>
</feature>
<dbReference type="GO" id="GO:0004416">
    <property type="term" value="F:hydroxyacylglutathione hydrolase activity"/>
    <property type="evidence" value="ECO:0007669"/>
    <property type="project" value="UniProtKB-EC"/>
</dbReference>
<comment type="similarity">
    <text evidence="3 7">Belongs to the metallo-beta-lactamase superfamily. Glyoxalase II family.</text>
</comment>
<evidence type="ECO:0000313" key="9">
    <source>
        <dbReference type="EMBL" id="WNC74074.1"/>
    </source>
</evidence>
<feature type="binding site" evidence="7">
    <location>
        <position position="118"/>
    </location>
    <ligand>
        <name>Zn(2+)</name>
        <dbReference type="ChEBI" id="CHEBI:29105"/>
        <label>1</label>
    </ligand>
</feature>
<dbReference type="InterPro" id="IPR017782">
    <property type="entry name" value="Hydroxyacylglutathione_Hdrlase"/>
</dbReference>
<keyword evidence="5 7" id="KW-0378">Hydrolase</keyword>
<dbReference type="EMBL" id="CP134145">
    <property type="protein sequence ID" value="WNC74074.1"/>
    <property type="molecule type" value="Genomic_DNA"/>
</dbReference>
<evidence type="ECO:0000259" key="8">
    <source>
        <dbReference type="SMART" id="SM00849"/>
    </source>
</evidence>
<evidence type="ECO:0000256" key="5">
    <source>
        <dbReference type="ARBA" id="ARBA00022801"/>
    </source>
</evidence>